<name>A0A3P1YNB2_TANFO</name>
<accession>A0A3P1YNB2</accession>
<proteinExistence type="predicted"/>
<dbReference type="RefSeq" id="WP_124790706.1">
    <property type="nucleotide sequence ID" value="NZ_RQYN01000054.1"/>
</dbReference>
<dbReference type="AlphaFoldDB" id="A0A3P1YNB2"/>
<evidence type="ECO:0000313" key="1">
    <source>
        <dbReference type="EMBL" id="RRD72048.1"/>
    </source>
</evidence>
<dbReference type="NCBIfam" id="NF042945">
    <property type="entry name" value="DUF4297_antiphage"/>
    <property type="match status" value="1"/>
</dbReference>
<sequence>MPHDREAISTLRGYFYQFDYYILRLLCAPNDDDEYTIEGIEDVDIRTATETTAIQCKYYEGTEFNYSVIGKSLRFMLEHFIDHQDLHYFLYGFYKSGQTKLERPLTLTTLKSKLLTYHEKKHKYEMHIERNLSDKLLQKFLDHLTIDIEANSLDNQQHKIYEQIKKIFNSKTDTECSHLYSSALYLIRKLSIDKDKDRRKITRRIFIAEIKNAKNNVYDAWVKERITEKQYCSMIKKRYFSGFNRSPINRFFLIDGAEENIIDLEKVIIKIAKEWSNISKRQSSPFCPYVYLNNVSDQDKIKLLNHLSINGIKLKDGYDYKGADFNVKSIIVDPTHQNQVTLKFIQELKQIDDIEEALKGYPKEIFQFYKTSPFYDKEISPNHRIIISSANLIINMI</sequence>
<protein>
    <submittedName>
        <fullName evidence="1">Uncharacterized protein</fullName>
    </submittedName>
</protein>
<reference evidence="1 2" key="1">
    <citation type="submission" date="2018-11" db="EMBL/GenBank/DDBJ databases">
        <title>Genomes From Bacteria Associated with the Canine Oral Cavity: a Test Case for Automated Genome-Based Taxonomic Assignment.</title>
        <authorList>
            <person name="Coil D.A."/>
            <person name="Jospin G."/>
            <person name="Darling A.E."/>
            <person name="Wallis C."/>
            <person name="Davis I.J."/>
            <person name="Harris S."/>
            <person name="Eisen J.A."/>
            <person name="Holcombe L.J."/>
            <person name="O'Flynn C."/>
        </authorList>
    </citation>
    <scope>NUCLEOTIDE SEQUENCE [LARGE SCALE GENOMIC DNA]</scope>
    <source>
        <strain evidence="1 2">OH1426_COT-023</strain>
    </source>
</reference>
<evidence type="ECO:0000313" key="2">
    <source>
        <dbReference type="Proteomes" id="UP000279860"/>
    </source>
</evidence>
<dbReference type="EMBL" id="RQYN01000054">
    <property type="protein sequence ID" value="RRD72048.1"/>
    <property type="molecule type" value="Genomic_DNA"/>
</dbReference>
<gene>
    <name evidence="1" type="ORF">EII41_11550</name>
</gene>
<dbReference type="Proteomes" id="UP000279860">
    <property type="component" value="Unassembled WGS sequence"/>
</dbReference>
<comment type="caution">
    <text evidence="1">The sequence shown here is derived from an EMBL/GenBank/DDBJ whole genome shotgun (WGS) entry which is preliminary data.</text>
</comment>
<organism evidence="1 2">
    <name type="scientific">Tannerella forsythia</name>
    <name type="common">Bacteroides forsythus</name>
    <dbReference type="NCBI Taxonomy" id="28112"/>
    <lineage>
        <taxon>Bacteria</taxon>
        <taxon>Pseudomonadati</taxon>
        <taxon>Bacteroidota</taxon>
        <taxon>Bacteroidia</taxon>
        <taxon>Bacteroidales</taxon>
        <taxon>Tannerellaceae</taxon>
        <taxon>Tannerella</taxon>
    </lineage>
</organism>